<name>A0A172TMK5_9BACL</name>
<dbReference type="EMBL" id="CP011388">
    <property type="protein sequence ID" value="ANE48003.1"/>
    <property type="molecule type" value="Genomic_DNA"/>
</dbReference>
<dbReference type="KEGG" id="pswu:SY83_18805"/>
<dbReference type="GO" id="GO:0017004">
    <property type="term" value="P:cytochrome complex assembly"/>
    <property type="evidence" value="ECO:0007669"/>
    <property type="project" value="UniProtKB-KW"/>
</dbReference>
<dbReference type="AlphaFoldDB" id="A0A172TMK5"/>
<gene>
    <name evidence="8" type="ORF">SY83_18805</name>
</gene>
<evidence type="ECO:0000259" key="7">
    <source>
        <dbReference type="Pfam" id="PF05140"/>
    </source>
</evidence>
<evidence type="ECO:0000313" key="9">
    <source>
        <dbReference type="Proteomes" id="UP000076927"/>
    </source>
</evidence>
<reference evidence="8 9" key="1">
    <citation type="submission" date="2015-01" db="EMBL/GenBank/DDBJ databases">
        <title>Paenibacillus swuensis/DY6/whole genome sequencing.</title>
        <authorList>
            <person name="Kim M.K."/>
            <person name="Srinivasan S."/>
            <person name="Lee J.-J."/>
        </authorList>
    </citation>
    <scope>NUCLEOTIDE SEQUENCE [LARGE SCALE GENOMIC DNA]</scope>
    <source>
        <strain evidence="8 9">DY6</strain>
    </source>
</reference>
<keyword evidence="9" id="KW-1185">Reference proteome</keyword>
<evidence type="ECO:0000256" key="4">
    <source>
        <dbReference type="ARBA" id="ARBA00022989"/>
    </source>
</evidence>
<dbReference type="InterPro" id="IPR007816">
    <property type="entry name" value="ResB-like_domain"/>
</dbReference>
<feature type="transmembrane region" description="Helical" evidence="6">
    <location>
        <begin position="67"/>
        <end position="85"/>
    </location>
</feature>
<feature type="transmembrane region" description="Helical" evidence="6">
    <location>
        <begin position="123"/>
        <end position="145"/>
    </location>
</feature>
<dbReference type="GO" id="GO:0016020">
    <property type="term" value="C:membrane"/>
    <property type="evidence" value="ECO:0007669"/>
    <property type="project" value="UniProtKB-SubCell"/>
</dbReference>
<feature type="transmembrane region" description="Helical" evidence="6">
    <location>
        <begin position="486"/>
        <end position="504"/>
    </location>
</feature>
<comment type="subcellular location">
    <subcellularLocation>
        <location evidence="1">Membrane</location>
        <topology evidence="1">Multi-pass membrane protein</topology>
    </subcellularLocation>
</comment>
<evidence type="ECO:0000256" key="3">
    <source>
        <dbReference type="ARBA" id="ARBA00022748"/>
    </source>
</evidence>
<organism evidence="8 9">
    <name type="scientific">Paenibacillus swuensis</name>
    <dbReference type="NCBI Taxonomy" id="1178515"/>
    <lineage>
        <taxon>Bacteria</taxon>
        <taxon>Bacillati</taxon>
        <taxon>Bacillota</taxon>
        <taxon>Bacilli</taxon>
        <taxon>Bacillales</taxon>
        <taxon>Paenibacillaceae</taxon>
        <taxon>Paenibacillus</taxon>
    </lineage>
</organism>
<proteinExistence type="predicted"/>
<dbReference type="Proteomes" id="UP000076927">
    <property type="component" value="Chromosome"/>
</dbReference>
<dbReference type="InterPro" id="IPR023494">
    <property type="entry name" value="Cyt_c_bgen_Ccs1/CcsB/ResB"/>
</dbReference>
<keyword evidence="4 6" id="KW-1133">Transmembrane helix</keyword>
<feature type="domain" description="ResB-like" evidence="7">
    <location>
        <begin position="438"/>
        <end position="535"/>
    </location>
</feature>
<dbReference type="PANTHER" id="PTHR31566">
    <property type="entry name" value="CYTOCHROME C BIOGENESIS PROTEIN CCS1, CHLOROPLASTIC"/>
    <property type="match status" value="1"/>
</dbReference>
<accession>A0A172TMK5</accession>
<dbReference type="RefSeq" id="WP_068609301.1">
    <property type="nucleotide sequence ID" value="NZ_CP011388.1"/>
</dbReference>
<dbReference type="Pfam" id="PF05140">
    <property type="entry name" value="ResB"/>
    <property type="match status" value="2"/>
</dbReference>
<sequence length="558" mass="64132">MFQNTKCECGHQNPTGTVLCESCGKPLLEDAGTELLEMRYDGAARRSQRVNPSWIDRIWNFFSSVKIAVYLIVFTFLGATLGTIYPQENTFINDVPVNFYTDNYGTLGKIYYFLGLSHTYESWWFKGLLVMIGTSLVICSLDRVLPLYKALNKQQIRKHLQFLTRQKVTYSGTLPLSATEEKGHREWVGEIAAHLKKKRYHVHTDGTALLAEKHRFSRWGPYINHIGLIIFLLAVLARSIPGWHMDHYMGFPEGETLKVPETHYYLKNEQFTVDFYQESELPKEFQGMNKVVAKLYETKAVLYECTADCDSPTKKPVLKEVERHDIIVNNALEYKGFMAYQFDFDAKPKLQAVNAKLENKKTGQKYGPFLISMNNPESEYKAGPYTLQLENRFLDFTINENGEPATKGREANAPAFIFFIKGPDLPAEGLPYMYFPKQVDKQRFGQDRINGAVSEQFSISVDSMQDVQFSNYTSYLNLRVDKAMPYIWTGAVIFMIGVIMGLYWQHRRIWLRIDGNQLTVGAHTNKNWFGMRNDVAHALMKMGIEVEPKQLEQGGKET</sequence>
<evidence type="ECO:0000313" key="8">
    <source>
        <dbReference type="EMBL" id="ANE48003.1"/>
    </source>
</evidence>
<dbReference type="PATRIC" id="fig|1178515.4.peg.3797"/>
<dbReference type="STRING" id="1178515.SY83_18805"/>
<keyword evidence="3" id="KW-0201">Cytochrome c-type biogenesis</keyword>
<dbReference type="OrthoDB" id="9770923at2"/>
<evidence type="ECO:0000256" key="5">
    <source>
        <dbReference type="ARBA" id="ARBA00023136"/>
    </source>
</evidence>
<evidence type="ECO:0000256" key="6">
    <source>
        <dbReference type="SAM" id="Phobius"/>
    </source>
</evidence>
<protein>
    <submittedName>
        <fullName evidence="8">Cytochrome C biogenesis protein ResB</fullName>
    </submittedName>
</protein>
<keyword evidence="5 6" id="KW-0472">Membrane</keyword>
<evidence type="ECO:0000256" key="1">
    <source>
        <dbReference type="ARBA" id="ARBA00004141"/>
    </source>
</evidence>
<feature type="domain" description="ResB-like" evidence="7">
    <location>
        <begin position="65"/>
        <end position="423"/>
    </location>
</feature>
<feature type="transmembrane region" description="Helical" evidence="6">
    <location>
        <begin position="222"/>
        <end position="240"/>
    </location>
</feature>
<keyword evidence="2 6" id="KW-0812">Transmembrane</keyword>
<dbReference type="PANTHER" id="PTHR31566:SF0">
    <property type="entry name" value="CYTOCHROME C BIOGENESIS PROTEIN CCS1, CHLOROPLASTIC"/>
    <property type="match status" value="1"/>
</dbReference>
<evidence type="ECO:0000256" key="2">
    <source>
        <dbReference type="ARBA" id="ARBA00022692"/>
    </source>
</evidence>